<dbReference type="EMBL" id="CP144701">
    <property type="protein sequence ID" value="WVZ26724.1"/>
    <property type="molecule type" value="Genomic_DNA"/>
</dbReference>
<keyword evidence="1" id="KW-0812">Transmembrane</keyword>
<organism evidence="4 5">
    <name type="scientific">Vigna mungo</name>
    <name type="common">Black gram</name>
    <name type="synonym">Phaseolus mungo</name>
    <dbReference type="NCBI Taxonomy" id="3915"/>
    <lineage>
        <taxon>Eukaryota</taxon>
        <taxon>Viridiplantae</taxon>
        <taxon>Streptophyta</taxon>
        <taxon>Embryophyta</taxon>
        <taxon>Tracheophyta</taxon>
        <taxon>Spermatophyta</taxon>
        <taxon>Magnoliopsida</taxon>
        <taxon>eudicotyledons</taxon>
        <taxon>Gunneridae</taxon>
        <taxon>Pentapetalae</taxon>
        <taxon>rosids</taxon>
        <taxon>fabids</taxon>
        <taxon>Fabales</taxon>
        <taxon>Fabaceae</taxon>
        <taxon>Papilionoideae</taxon>
        <taxon>50 kb inversion clade</taxon>
        <taxon>NPAAA clade</taxon>
        <taxon>indigoferoid/millettioid clade</taxon>
        <taxon>Phaseoleae</taxon>
        <taxon>Vigna</taxon>
    </lineage>
</organism>
<keyword evidence="1" id="KW-1133">Transmembrane helix</keyword>
<dbReference type="Proteomes" id="UP001374535">
    <property type="component" value="Mitochondrion MT"/>
</dbReference>
<keyword evidence="4" id="KW-0496">Mitochondrion</keyword>
<evidence type="ECO:0000256" key="1">
    <source>
        <dbReference type="SAM" id="Phobius"/>
    </source>
</evidence>
<accession>A0AAQ3PL60</accession>
<gene>
    <name evidence="4" type="ORF">V8G54_000069</name>
    <name evidence="3" type="ORF">V8G54_000079</name>
    <name evidence="2" type="ORF">V8G54_000239</name>
</gene>
<dbReference type="AlphaFoldDB" id="A0AAQ3PL60"/>
<name>A0AAQ3PL60_VIGMU</name>
<evidence type="ECO:0000313" key="5">
    <source>
        <dbReference type="Proteomes" id="UP001374535"/>
    </source>
</evidence>
<geneLocation type="mitochondrion" evidence="4"/>
<feature type="transmembrane region" description="Helical" evidence="1">
    <location>
        <begin position="64"/>
        <end position="83"/>
    </location>
</feature>
<sequence length="150" mass="16929">MVNLYPQLSPQILLMVGLNRSLLNLGPRGMPLYMLHRSMLLGKRLPLDPPLEHEGRIHKKRLSIMKVCLWLCIYLCLLVLLLISCRINGLNYCFFNASPATCSPFVLAPARTGTVSKRSFCSWERGPKAHPYAFGFRVKNRVGETCQALG</sequence>
<keyword evidence="5" id="KW-1185">Reference proteome</keyword>
<reference evidence="4" key="2">
    <citation type="submission" date="2024-01" db="EMBL/GenBank/DDBJ databases">
        <authorList>
            <person name="Junaid A."/>
            <person name="Bhatia S."/>
        </authorList>
    </citation>
    <scope>NUCLEOTIDE SEQUENCE</scope>
    <source>
        <strain evidence="4">Urdbean</strain>
        <tissue evidence="4">Leaf</tissue>
    </source>
</reference>
<keyword evidence="1" id="KW-0472">Membrane</keyword>
<evidence type="ECO:0000313" key="3">
    <source>
        <dbReference type="EMBL" id="WVZ26724.1"/>
    </source>
</evidence>
<proteinExistence type="predicted"/>
<dbReference type="EMBL" id="CP144701">
    <property type="protein sequence ID" value="WVZ26900.1"/>
    <property type="molecule type" value="Genomic_DNA"/>
</dbReference>
<dbReference type="EMBL" id="CP144701">
    <property type="protein sequence ID" value="WVZ26716.1"/>
    <property type="molecule type" value="Genomic_DNA"/>
</dbReference>
<protein>
    <submittedName>
        <fullName evidence="4">Uncharacterized protein</fullName>
    </submittedName>
</protein>
<reference evidence="4 5" key="1">
    <citation type="journal article" date="2023" name="Life. Sci Alliance">
        <title>Evolutionary insights into 3D genome organization and epigenetic landscape of Vigna mungo.</title>
        <authorList>
            <person name="Junaid A."/>
            <person name="Singh B."/>
            <person name="Bhatia S."/>
        </authorList>
    </citation>
    <scope>NUCLEOTIDE SEQUENCE [LARGE SCALE GENOMIC DNA]</scope>
    <source>
        <strain evidence="4">Urdbean</strain>
    </source>
</reference>
<evidence type="ECO:0000313" key="4">
    <source>
        <dbReference type="EMBL" id="WVZ26900.1"/>
    </source>
</evidence>
<evidence type="ECO:0000313" key="2">
    <source>
        <dbReference type="EMBL" id="WVZ26716.1"/>
    </source>
</evidence>